<name>A0ABU6R3M5_9FABA</name>
<reference evidence="2 3" key="1">
    <citation type="journal article" date="2023" name="Plants (Basel)">
        <title>Bridging the Gap: Combining Genomics and Transcriptomics Approaches to Understand Stylosanthes scabra, an Orphan Legume from the Brazilian Caatinga.</title>
        <authorList>
            <person name="Ferreira-Neto J.R.C."/>
            <person name="da Silva M.D."/>
            <person name="Binneck E."/>
            <person name="de Melo N.F."/>
            <person name="da Silva R.H."/>
            <person name="de Melo A.L.T.M."/>
            <person name="Pandolfi V."/>
            <person name="Bustamante F.O."/>
            <person name="Brasileiro-Vidal A.C."/>
            <person name="Benko-Iseppon A.M."/>
        </authorList>
    </citation>
    <scope>NUCLEOTIDE SEQUENCE [LARGE SCALE GENOMIC DNA]</scope>
    <source>
        <tissue evidence="2">Leaves</tissue>
    </source>
</reference>
<accession>A0ABU6R3M5</accession>
<evidence type="ECO:0000313" key="2">
    <source>
        <dbReference type="EMBL" id="MED6119005.1"/>
    </source>
</evidence>
<feature type="region of interest" description="Disordered" evidence="1">
    <location>
        <begin position="73"/>
        <end position="124"/>
    </location>
</feature>
<feature type="compositionally biased region" description="Acidic residues" evidence="1">
    <location>
        <begin position="73"/>
        <end position="82"/>
    </location>
</feature>
<organism evidence="2 3">
    <name type="scientific">Stylosanthes scabra</name>
    <dbReference type="NCBI Taxonomy" id="79078"/>
    <lineage>
        <taxon>Eukaryota</taxon>
        <taxon>Viridiplantae</taxon>
        <taxon>Streptophyta</taxon>
        <taxon>Embryophyta</taxon>
        <taxon>Tracheophyta</taxon>
        <taxon>Spermatophyta</taxon>
        <taxon>Magnoliopsida</taxon>
        <taxon>eudicotyledons</taxon>
        <taxon>Gunneridae</taxon>
        <taxon>Pentapetalae</taxon>
        <taxon>rosids</taxon>
        <taxon>fabids</taxon>
        <taxon>Fabales</taxon>
        <taxon>Fabaceae</taxon>
        <taxon>Papilionoideae</taxon>
        <taxon>50 kb inversion clade</taxon>
        <taxon>dalbergioids sensu lato</taxon>
        <taxon>Dalbergieae</taxon>
        <taxon>Pterocarpus clade</taxon>
        <taxon>Stylosanthes</taxon>
    </lineage>
</organism>
<dbReference type="EMBL" id="JASCZI010030225">
    <property type="protein sequence ID" value="MED6119005.1"/>
    <property type="molecule type" value="Genomic_DNA"/>
</dbReference>
<protein>
    <submittedName>
        <fullName evidence="2">Uncharacterized protein</fullName>
    </submittedName>
</protein>
<evidence type="ECO:0000313" key="3">
    <source>
        <dbReference type="Proteomes" id="UP001341840"/>
    </source>
</evidence>
<keyword evidence="3" id="KW-1185">Reference proteome</keyword>
<feature type="compositionally biased region" description="Basic and acidic residues" evidence="1">
    <location>
        <begin position="88"/>
        <end position="109"/>
    </location>
</feature>
<dbReference type="Proteomes" id="UP001341840">
    <property type="component" value="Unassembled WGS sequence"/>
</dbReference>
<comment type="caution">
    <text evidence="2">The sequence shown here is derived from an EMBL/GenBank/DDBJ whole genome shotgun (WGS) entry which is preliminary data.</text>
</comment>
<feature type="region of interest" description="Disordered" evidence="1">
    <location>
        <begin position="1"/>
        <end position="46"/>
    </location>
</feature>
<evidence type="ECO:0000256" key="1">
    <source>
        <dbReference type="SAM" id="MobiDB-lite"/>
    </source>
</evidence>
<gene>
    <name evidence="2" type="ORF">PIB30_007895</name>
</gene>
<proteinExistence type="predicted"/>
<sequence length="124" mass="13708">MALGGTPPSAAHMPGGSWDVPFMKHAHLPTPPASPTPAEQLDEPAAPGRTLELHVVEGAAPKAIYSEMNEQYEEDDMNEQIEENMCANRDEQDHRLYEEDSTNEQHDPGQDCGDESTEYFSDSH</sequence>